<comment type="caution">
    <text evidence="2">The sequence shown here is derived from an EMBL/GenBank/DDBJ whole genome shotgun (WGS) entry which is preliminary data.</text>
</comment>
<organism evidence="2 3">
    <name type="scientific">Pseudomonas lactis</name>
    <dbReference type="NCBI Taxonomy" id="1615674"/>
    <lineage>
        <taxon>Bacteria</taxon>
        <taxon>Pseudomonadati</taxon>
        <taxon>Pseudomonadota</taxon>
        <taxon>Gammaproteobacteria</taxon>
        <taxon>Pseudomonadales</taxon>
        <taxon>Pseudomonadaceae</taxon>
        <taxon>Pseudomonas</taxon>
    </lineage>
</organism>
<dbReference type="RefSeq" id="WP_169900322.1">
    <property type="nucleotide sequence ID" value="NZ_JAAQYH010000018.1"/>
</dbReference>
<dbReference type="Proteomes" id="UP000535954">
    <property type="component" value="Unassembled WGS sequence"/>
</dbReference>
<name>A0A7Y1M768_9PSED</name>
<proteinExistence type="predicted"/>
<dbReference type="AlphaFoldDB" id="A0A7Y1M768"/>
<dbReference type="InterPro" id="IPR024311">
    <property type="entry name" value="Lipocalin-like"/>
</dbReference>
<reference evidence="2 3" key="1">
    <citation type="journal article" date="2020" name="Front. Microbiol.">
        <title>Genetic Organization of the aprX-lipA2 Operon Affects the Proteolytic Potential of Pseudomonas Species in Milk.</title>
        <authorList>
            <person name="Maier C."/>
            <person name="Huptas C."/>
            <person name="von Neubeck M."/>
            <person name="Scherer S."/>
            <person name="Wenning M."/>
            <person name="Lucking G."/>
        </authorList>
    </citation>
    <scope>NUCLEOTIDE SEQUENCE [LARGE SCALE GENOMIC DNA]</scope>
    <source>
        <strain evidence="2 3">WS 5405</strain>
    </source>
</reference>
<protein>
    <submittedName>
        <fullName evidence="2">Lipocalin-like domain-containing protein</fullName>
    </submittedName>
</protein>
<dbReference type="EMBL" id="JAAQYH010000018">
    <property type="protein sequence ID" value="NNA76460.1"/>
    <property type="molecule type" value="Genomic_DNA"/>
</dbReference>
<dbReference type="Pfam" id="PF13924">
    <property type="entry name" value="Lipocalin_5"/>
    <property type="match status" value="1"/>
</dbReference>
<evidence type="ECO:0000259" key="1">
    <source>
        <dbReference type="Pfam" id="PF13924"/>
    </source>
</evidence>
<feature type="domain" description="Lipocalin-like" evidence="1">
    <location>
        <begin position="17"/>
        <end position="151"/>
    </location>
</feature>
<evidence type="ECO:0000313" key="3">
    <source>
        <dbReference type="Proteomes" id="UP000535954"/>
    </source>
</evidence>
<gene>
    <name evidence="2" type="ORF">HBO13_27890</name>
</gene>
<sequence>MHKSASRAPSIGRDDLIGAWSLVEWQILDPCDDRVHYPFGNDAIGLLCYTPDGMMNASIARSTREALPAGSPRNANQAAQAEAFSTYFNYAGRFEMRGTSVLHHVQLALNPAMVGTVQLREAVLEDQILQLKGVESIGTERQRTHILTWRKQAQ</sequence>
<evidence type="ECO:0000313" key="2">
    <source>
        <dbReference type="EMBL" id="NNA76460.1"/>
    </source>
</evidence>
<accession>A0A7Y1M768</accession>